<dbReference type="PANTHER" id="PTHR21562:SF67">
    <property type="entry name" value="PECTIN ACETYLESTERASE"/>
    <property type="match status" value="1"/>
</dbReference>
<keyword evidence="5" id="KW-0732">Signal</keyword>
<feature type="signal peptide" evidence="5">
    <location>
        <begin position="1"/>
        <end position="26"/>
    </location>
</feature>
<evidence type="ECO:0000256" key="3">
    <source>
        <dbReference type="ARBA" id="ARBA00005784"/>
    </source>
</evidence>
<evidence type="ECO:0000313" key="7">
    <source>
        <dbReference type="Proteomes" id="UP000886520"/>
    </source>
</evidence>
<keyword evidence="5" id="KW-0378">Hydrolase</keyword>
<sequence>MPCLLARLFVVSLYFLIVTFSCPAQGAPIGIELTLVHGADARGAVCLDGSLPGYHHDVGSGSGSNSWIVHLQGGAWCSDANSCALRAQTSLGSSRFMNASIFQGILSNSPSVNPYFYNWNRVKVRYCDGGSFSGDAELPMLARIPGTSQLQLLYYRGNRIWKAVMEDLLARGMNRGSQALLSGESAGGLASLIHCNAFRGLFLEDVDVKCLSDAGIFLDIPDINGNQFVQSYFRKVVTLQNIGNLPKGCTSERDPGQCFLAQHFLEEIYTPTFILQSAYDTYQVQNFLVPRMDDTSGNWAPCKAKPKMCSTEEIDVLQGFRKEMILALNPIQTFSNWGVYLTSCFCHTQSQENYWNSVTQIARTSVVDAVGHWVYKGVGAKYVDCPYPCNPTCR</sequence>
<dbReference type="AlphaFoldDB" id="A0A9D4ZGX9"/>
<keyword evidence="5" id="KW-0961">Cell wall biogenesis/degradation</keyword>
<dbReference type="InterPro" id="IPR004963">
    <property type="entry name" value="PAE/NOTUM"/>
</dbReference>
<comment type="subcellular location">
    <subcellularLocation>
        <location evidence="2 5">Secreted</location>
        <location evidence="2 5">Cell wall</location>
    </subcellularLocation>
</comment>
<keyword evidence="5" id="KW-0964">Secreted</keyword>
<dbReference type="EMBL" id="JABFUD020000011">
    <property type="protein sequence ID" value="KAI5073612.1"/>
    <property type="molecule type" value="Genomic_DNA"/>
</dbReference>
<dbReference type="GO" id="GO:0016787">
    <property type="term" value="F:hydrolase activity"/>
    <property type="evidence" value="ECO:0007669"/>
    <property type="project" value="UniProtKB-KW"/>
</dbReference>
<dbReference type="OrthoDB" id="2015280at2759"/>
<keyword evidence="4 5" id="KW-0134">Cell wall</keyword>
<name>A0A9D4ZGX9_ADICA</name>
<keyword evidence="7" id="KW-1185">Reference proteome</keyword>
<evidence type="ECO:0000256" key="4">
    <source>
        <dbReference type="ARBA" id="ARBA00022512"/>
    </source>
</evidence>
<evidence type="ECO:0000256" key="2">
    <source>
        <dbReference type="ARBA" id="ARBA00004191"/>
    </source>
</evidence>
<protein>
    <recommendedName>
        <fullName evidence="5">Pectin acetylesterase</fullName>
        <ecNumber evidence="5">3.1.1.-</ecNumber>
    </recommendedName>
</protein>
<dbReference type="GO" id="GO:0071555">
    <property type="term" value="P:cell wall organization"/>
    <property type="evidence" value="ECO:0007669"/>
    <property type="project" value="UniProtKB-KW"/>
</dbReference>
<proteinExistence type="inferred from homology"/>
<comment type="function">
    <text evidence="1 5">Hydrolyzes acetyl esters in homogalacturonan regions of pectin. In type I primary cell wall, galacturonic acid residues of pectin can be acetylated at the O-2 and O-3 positions. Decreasing the degree of acetylation of pectin gels in vitro alters their physical properties.</text>
</comment>
<dbReference type="PROSITE" id="PS51257">
    <property type="entry name" value="PROKAR_LIPOPROTEIN"/>
    <property type="match status" value="1"/>
</dbReference>
<comment type="caution">
    <text evidence="6">The sequence shown here is derived from an EMBL/GenBank/DDBJ whole genome shotgun (WGS) entry which is preliminary data.</text>
</comment>
<organism evidence="6 7">
    <name type="scientific">Adiantum capillus-veneris</name>
    <name type="common">Maidenhair fern</name>
    <dbReference type="NCBI Taxonomy" id="13818"/>
    <lineage>
        <taxon>Eukaryota</taxon>
        <taxon>Viridiplantae</taxon>
        <taxon>Streptophyta</taxon>
        <taxon>Embryophyta</taxon>
        <taxon>Tracheophyta</taxon>
        <taxon>Polypodiopsida</taxon>
        <taxon>Polypodiidae</taxon>
        <taxon>Polypodiales</taxon>
        <taxon>Pteridineae</taxon>
        <taxon>Pteridaceae</taxon>
        <taxon>Vittarioideae</taxon>
        <taxon>Adiantum</taxon>
    </lineage>
</organism>
<evidence type="ECO:0000313" key="6">
    <source>
        <dbReference type="EMBL" id="KAI5073612.1"/>
    </source>
</evidence>
<evidence type="ECO:0000256" key="1">
    <source>
        <dbReference type="ARBA" id="ARBA00003534"/>
    </source>
</evidence>
<accession>A0A9D4ZGX9</accession>
<dbReference type="EC" id="3.1.1.-" evidence="5"/>
<dbReference type="PANTHER" id="PTHR21562">
    <property type="entry name" value="NOTUM-RELATED"/>
    <property type="match status" value="1"/>
</dbReference>
<evidence type="ECO:0000256" key="5">
    <source>
        <dbReference type="RuleBase" id="RU363114"/>
    </source>
</evidence>
<gene>
    <name evidence="6" type="ORF">GOP47_0011625</name>
</gene>
<comment type="similarity">
    <text evidence="3 5">Belongs to the pectinacetylesterase family.</text>
</comment>
<reference evidence="6" key="1">
    <citation type="submission" date="2021-01" db="EMBL/GenBank/DDBJ databases">
        <title>Adiantum capillus-veneris genome.</title>
        <authorList>
            <person name="Fang Y."/>
            <person name="Liao Q."/>
        </authorList>
    </citation>
    <scope>NUCLEOTIDE SEQUENCE</scope>
    <source>
        <strain evidence="6">H3</strain>
        <tissue evidence="6">Leaf</tissue>
    </source>
</reference>
<feature type="chain" id="PRO_5039760616" description="Pectin acetylesterase" evidence="5">
    <location>
        <begin position="27"/>
        <end position="394"/>
    </location>
</feature>
<dbReference type="Proteomes" id="UP000886520">
    <property type="component" value="Chromosome 11"/>
</dbReference>
<dbReference type="Pfam" id="PF03283">
    <property type="entry name" value="PAE"/>
    <property type="match status" value="1"/>
</dbReference>